<evidence type="ECO:0000256" key="3">
    <source>
        <dbReference type="ARBA" id="ARBA00023136"/>
    </source>
</evidence>
<evidence type="ECO:0000313" key="6">
    <source>
        <dbReference type="EMBL" id="SHF23656.1"/>
    </source>
</evidence>
<feature type="transmembrane region" description="Helical" evidence="4">
    <location>
        <begin position="68"/>
        <end position="87"/>
    </location>
</feature>
<keyword evidence="2 4" id="KW-1133">Transmembrane helix</keyword>
<keyword evidence="1 4" id="KW-0812">Transmembrane</keyword>
<feature type="transmembrane region" description="Helical" evidence="4">
    <location>
        <begin position="201"/>
        <end position="222"/>
    </location>
</feature>
<evidence type="ECO:0000313" key="7">
    <source>
        <dbReference type="Proteomes" id="UP000184334"/>
    </source>
</evidence>
<sequence>MYDKNIIIYPIYRFFINFRIIGPIHIPYLLFKGLNYSQIMLLQSIYSVSIFLFEVPTGSLADKVSRKFSLFLSGIFAALGLTLYIIFNSFLIFVLAEILFGIGLTLSSGADSALLYESLIKLNRKKDFQVIEGKSNYYLFLGHAFGSILSSFLYSYNKFLPFWLSTLSVLIGSIAAFFFIETDREKSKHNYTIHIFKSFKIAINTPRIVWALLYASFYGFIYRVGFWLYQPYFSTINIDVKWYGVIFFGFNIIAAWASKYLSPKIKDTRPRKVLLSLIMLMTLSFILPVIFISKFAIAFLALQQIVRSLYRPTMNFYINHQVEDKYRATVISMVSLAANLSFAILAPFVGMVLDYKGTIFTYIIVGIISLIGTIKLFLLRKKQKSLKEKMNAF</sequence>
<feature type="domain" description="Major facilitator superfamily (MFS) profile" evidence="5">
    <location>
        <begin position="1"/>
        <end position="384"/>
    </location>
</feature>
<dbReference type="Gene3D" id="1.20.1250.20">
    <property type="entry name" value="MFS general substrate transporter like domains"/>
    <property type="match status" value="1"/>
</dbReference>
<feature type="transmembrane region" description="Helical" evidence="4">
    <location>
        <begin position="273"/>
        <end position="291"/>
    </location>
</feature>
<dbReference type="SUPFAM" id="SSF103473">
    <property type="entry name" value="MFS general substrate transporter"/>
    <property type="match status" value="1"/>
</dbReference>
<dbReference type="OrthoDB" id="9816124at2"/>
<protein>
    <submittedName>
        <fullName evidence="6">Predicted arabinose efflux permease, MFS family</fullName>
    </submittedName>
</protein>
<accession>A0A1M5A173</accession>
<keyword evidence="3 4" id="KW-0472">Membrane</keyword>
<dbReference type="InterPro" id="IPR053160">
    <property type="entry name" value="MFS_DHA3_Transporter"/>
</dbReference>
<feature type="transmembrane region" description="Helical" evidence="4">
    <location>
        <begin position="12"/>
        <end position="30"/>
    </location>
</feature>
<organism evidence="6 7">
    <name type="scientific">Marinitoga hydrogenitolerans (strain DSM 16785 / JCM 12826 / AT1271)</name>
    <dbReference type="NCBI Taxonomy" id="1122195"/>
    <lineage>
        <taxon>Bacteria</taxon>
        <taxon>Thermotogati</taxon>
        <taxon>Thermotogota</taxon>
        <taxon>Thermotogae</taxon>
        <taxon>Petrotogales</taxon>
        <taxon>Petrotogaceae</taxon>
        <taxon>Marinitoga</taxon>
    </lineage>
</organism>
<keyword evidence="7" id="KW-1185">Reference proteome</keyword>
<comment type="caution">
    <text evidence="6">The sequence shown here is derived from an EMBL/GenBank/DDBJ whole genome shotgun (WGS) entry which is preliminary data.</text>
</comment>
<dbReference type="PANTHER" id="PTHR23530:SF1">
    <property type="entry name" value="PERMEASE, MAJOR FACILITATOR SUPERFAMILY-RELATED"/>
    <property type="match status" value="1"/>
</dbReference>
<dbReference type="PANTHER" id="PTHR23530">
    <property type="entry name" value="TRANSPORT PROTEIN-RELATED"/>
    <property type="match status" value="1"/>
</dbReference>
<dbReference type="Pfam" id="PF07690">
    <property type="entry name" value="MFS_1"/>
    <property type="match status" value="1"/>
</dbReference>
<name>A0A1M5A173_MARH1</name>
<dbReference type="InterPro" id="IPR020846">
    <property type="entry name" value="MFS_dom"/>
</dbReference>
<feature type="transmembrane region" description="Helical" evidence="4">
    <location>
        <begin position="242"/>
        <end position="261"/>
    </location>
</feature>
<evidence type="ECO:0000256" key="2">
    <source>
        <dbReference type="ARBA" id="ARBA00022989"/>
    </source>
</evidence>
<dbReference type="GO" id="GO:0022857">
    <property type="term" value="F:transmembrane transporter activity"/>
    <property type="evidence" value="ECO:0007669"/>
    <property type="project" value="InterPro"/>
</dbReference>
<dbReference type="InterPro" id="IPR036259">
    <property type="entry name" value="MFS_trans_sf"/>
</dbReference>
<evidence type="ECO:0000256" key="4">
    <source>
        <dbReference type="SAM" id="Phobius"/>
    </source>
</evidence>
<feature type="transmembrane region" description="Helical" evidence="4">
    <location>
        <begin position="330"/>
        <end position="353"/>
    </location>
</feature>
<feature type="transmembrane region" description="Helical" evidence="4">
    <location>
        <begin position="137"/>
        <end position="156"/>
    </location>
</feature>
<dbReference type="PROSITE" id="PS50850">
    <property type="entry name" value="MFS"/>
    <property type="match status" value="1"/>
</dbReference>
<feature type="transmembrane region" description="Helical" evidence="4">
    <location>
        <begin position="36"/>
        <end position="56"/>
    </location>
</feature>
<feature type="transmembrane region" description="Helical" evidence="4">
    <location>
        <begin position="93"/>
        <end position="116"/>
    </location>
</feature>
<dbReference type="STRING" id="1122195.SAMN02745164_02065"/>
<feature type="transmembrane region" description="Helical" evidence="4">
    <location>
        <begin position="162"/>
        <end position="180"/>
    </location>
</feature>
<evidence type="ECO:0000259" key="5">
    <source>
        <dbReference type="PROSITE" id="PS50850"/>
    </source>
</evidence>
<reference evidence="6" key="1">
    <citation type="submission" date="2016-11" db="EMBL/GenBank/DDBJ databases">
        <authorList>
            <person name="Varghese N."/>
            <person name="Submissions S."/>
        </authorList>
    </citation>
    <scope>NUCLEOTIDE SEQUENCE [LARGE SCALE GENOMIC DNA]</scope>
    <source>
        <strain evidence="6">DSM 16785</strain>
    </source>
</reference>
<gene>
    <name evidence="6" type="ORF">SAMN02745164_02065</name>
</gene>
<dbReference type="Proteomes" id="UP000184334">
    <property type="component" value="Unassembled WGS sequence"/>
</dbReference>
<evidence type="ECO:0000256" key="1">
    <source>
        <dbReference type="ARBA" id="ARBA00022692"/>
    </source>
</evidence>
<feature type="transmembrane region" description="Helical" evidence="4">
    <location>
        <begin position="297"/>
        <end position="318"/>
    </location>
</feature>
<feature type="transmembrane region" description="Helical" evidence="4">
    <location>
        <begin position="359"/>
        <end position="379"/>
    </location>
</feature>
<dbReference type="RefSeq" id="WP_072865951.1">
    <property type="nucleotide sequence ID" value="NZ_FQUI01000050.1"/>
</dbReference>
<dbReference type="InterPro" id="IPR011701">
    <property type="entry name" value="MFS"/>
</dbReference>
<dbReference type="EMBL" id="FQUI01000050">
    <property type="protein sequence ID" value="SHF23656.1"/>
    <property type="molecule type" value="Genomic_DNA"/>
</dbReference>
<dbReference type="AlphaFoldDB" id="A0A1M5A173"/>
<proteinExistence type="predicted"/>